<evidence type="ECO:0000313" key="1">
    <source>
        <dbReference type="Proteomes" id="UP000038045"/>
    </source>
</evidence>
<dbReference type="Proteomes" id="UP000038045">
    <property type="component" value="Unplaced"/>
</dbReference>
<dbReference type="InterPro" id="IPR050235">
    <property type="entry name" value="CK1_Ser-Thr_kinase"/>
</dbReference>
<name>A0A0N4ZFW3_PARTI</name>
<accession>A0A0N4ZFW3</accession>
<dbReference type="AlphaFoldDB" id="A0A0N4ZFW3"/>
<dbReference type="WBParaSite" id="PTRK_0000664100.1">
    <property type="protein sequence ID" value="PTRK_0000664100.1"/>
    <property type="gene ID" value="PTRK_0000664100"/>
</dbReference>
<evidence type="ECO:0000313" key="2">
    <source>
        <dbReference type="WBParaSite" id="PTRK_0000664100.1"/>
    </source>
</evidence>
<organism evidence="1 2">
    <name type="scientific">Parastrongyloides trichosuri</name>
    <name type="common">Possum-specific nematode worm</name>
    <dbReference type="NCBI Taxonomy" id="131310"/>
    <lineage>
        <taxon>Eukaryota</taxon>
        <taxon>Metazoa</taxon>
        <taxon>Ecdysozoa</taxon>
        <taxon>Nematoda</taxon>
        <taxon>Chromadorea</taxon>
        <taxon>Rhabditida</taxon>
        <taxon>Tylenchina</taxon>
        <taxon>Panagrolaimomorpha</taxon>
        <taxon>Strongyloidoidea</taxon>
        <taxon>Strongyloididae</taxon>
        <taxon>Parastrongyloides</taxon>
    </lineage>
</organism>
<protein>
    <submittedName>
        <fullName evidence="2">Protein kinase domain-containing protein</fullName>
    </submittedName>
</protein>
<dbReference type="InterPro" id="IPR011009">
    <property type="entry name" value="Kinase-like_dom_sf"/>
</dbReference>
<dbReference type="SUPFAM" id="SSF56112">
    <property type="entry name" value="Protein kinase-like (PK-like)"/>
    <property type="match status" value="1"/>
</dbReference>
<dbReference type="PANTHER" id="PTHR11909">
    <property type="entry name" value="CASEIN KINASE-RELATED"/>
    <property type="match status" value="1"/>
</dbReference>
<sequence>MGTQKSLINILDWYVPTRVIRRKCTDFERIDSFEVYNYASFGVYFSANLVSSIRNIEKKIIIKILSYDCAITLEDVIKRLIILNIPNNTLYRSMLIENVSNTSTYYYFMPYESFICLPQFKRKYFVDYSYYDKFLIILSMLRAIERLHNMGFIHGHLELTSFVMVSTVLNYDSPQYIHPLIIDLENITFIKEHQKWEEFLKTNTNEELKILYGKRQSASVEYFPYCSLKQYNGEPTKMKDDLESWFYICIELLLENNLFENTYDKKNILYKKKCDMRIPIYQGFENIDPRFWEIIKFIDSMKDNVTPDYESIYDMANNIKNMYNKEESQLSSQSINGQNDEDYNDDSVKKIVLNDFQDE</sequence>
<proteinExistence type="predicted"/>
<reference evidence="2" key="1">
    <citation type="submission" date="2017-02" db="UniProtKB">
        <authorList>
            <consortium name="WormBaseParasite"/>
        </authorList>
    </citation>
    <scope>IDENTIFICATION</scope>
</reference>
<keyword evidence="1" id="KW-1185">Reference proteome</keyword>
<dbReference type="STRING" id="131310.A0A0N4ZFW3"/>
<dbReference type="Gene3D" id="1.10.510.10">
    <property type="entry name" value="Transferase(Phosphotransferase) domain 1"/>
    <property type="match status" value="1"/>
</dbReference>